<dbReference type="EMBL" id="KQ085883">
    <property type="protein sequence ID" value="KLO20103.1"/>
    <property type="molecule type" value="Genomic_DNA"/>
</dbReference>
<sequence length="444" mass="50546">MKCLLFSGALVGVVSLASLFGLYYASKVYDHPLDFRPLQPVAHRDTVVNETHPPLYEDLDFQELSLPQHDASLPYPEGGGGTYFFPANRLWGVDFSDAFQEHLLLAYIAYKANRSFVFTPFTLGSNLSEPYSIKGGNTVPSRIPWHAFVEGPAFGDAFPPGDQAPRAVRREYWDTVCRWPKTIKASSFSFGLWNPKNQNIADVTNDWVKNWTDFQADAAKSYWFRAFTRQGVTEVYEDFIRSPIITQLRWSPLVESAIQQNLRTFLPFVSPLSPSSSNTLQSYKGLLVVHLRMGDFDVQCYKFHKESTQARGWSELPDIPDKFDPPAEEEWEARHDYYYKSCSPSFYQIINKLKAIRESDQGRGIRSLYLMSDGTLDYLKNLAIVLVEDAGWEFVSTSRDMVYDPEQLFVSQAVELAIAQRAELFLGNGVRTLFPTAYVQDVTS</sequence>
<dbReference type="Gene3D" id="3.40.50.11350">
    <property type="match status" value="1"/>
</dbReference>
<dbReference type="CDD" id="cd11296">
    <property type="entry name" value="O-FucT_like"/>
    <property type="match status" value="1"/>
</dbReference>
<keyword evidence="2" id="KW-1185">Reference proteome</keyword>
<protein>
    <recommendedName>
        <fullName evidence="3">O-fucosyltransferase family protein</fullName>
    </recommendedName>
</protein>
<proteinExistence type="predicted"/>
<reference evidence="1 2" key="1">
    <citation type="submission" date="2015-04" db="EMBL/GenBank/DDBJ databases">
        <title>Complete genome sequence of Schizopora paradoxa KUC8140, a cosmopolitan wood degrader in East Asia.</title>
        <authorList>
            <consortium name="DOE Joint Genome Institute"/>
            <person name="Min B."/>
            <person name="Park H."/>
            <person name="Jang Y."/>
            <person name="Kim J.-J."/>
            <person name="Kim K.H."/>
            <person name="Pangilinan J."/>
            <person name="Lipzen A."/>
            <person name="Riley R."/>
            <person name="Grigoriev I.V."/>
            <person name="Spatafora J.W."/>
            <person name="Choi I.-G."/>
        </authorList>
    </citation>
    <scope>NUCLEOTIDE SEQUENCE [LARGE SCALE GENOMIC DNA]</scope>
    <source>
        <strain evidence="1 2">KUC8140</strain>
    </source>
</reference>
<dbReference type="InParanoid" id="A0A0H2SEE5"/>
<evidence type="ECO:0008006" key="3">
    <source>
        <dbReference type="Google" id="ProtNLM"/>
    </source>
</evidence>
<evidence type="ECO:0000313" key="2">
    <source>
        <dbReference type="Proteomes" id="UP000053477"/>
    </source>
</evidence>
<name>A0A0H2SEE5_9AGAM</name>
<gene>
    <name evidence="1" type="ORF">SCHPADRAFT_934713</name>
</gene>
<evidence type="ECO:0000313" key="1">
    <source>
        <dbReference type="EMBL" id="KLO20103.1"/>
    </source>
</evidence>
<organism evidence="1 2">
    <name type="scientific">Schizopora paradoxa</name>
    <dbReference type="NCBI Taxonomy" id="27342"/>
    <lineage>
        <taxon>Eukaryota</taxon>
        <taxon>Fungi</taxon>
        <taxon>Dikarya</taxon>
        <taxon>Basidiomycota</taxon>
        <taxon>Agaricomycotina</taxon>
        <taxon>Agaricomycetes</taxon>
        <taxon>Hymenochaetales</taxon>
        <taxon>Schizoporaceae</taxon>
        <taxon>Schizopora</taxon>
    </lineage>
</organism>
<dbReference type="AlphaFoldDB" id="A0A0H2SEE5"/>
<dbReference type="OrthoDB" id="2559662at2759"/>
<accession>A0A0H2SEE5</accession>
<dbReference type="Proteomes" id="UP000053477">
    <property type="component" value="Unassembled WGS sequence"/>
</dbReference>